<dbReference type="InterPro" id="IPR036388">
    <property type="entry name" value="WH-like_DNA-bd_sf"/>
</dbReference>
<sequence>MKYTFRQKPDLRKYYFTLSNEIFSLGLEAGAIAVYSYLLRCEDRRAHQCWPSYKTIGAAVKLSRNTVKKHVAELERKCLITTEPTMVTRQDGRKQNGNLLYTICPIQDAREYFHQQQLRQLEMDVQRQKYERAQTQRQQWEQRPA</sequence>
<dbReference type="RefSeq" id="WP_160209333.1">
    <property type="nucleotide sequence ID" value="NZ_CASBEY010000056.1"/>
</dbReference>
<comment type="caution">
    <text evidence="1">The sequence shown here is derived from an EMBL/GenBank/DDBJ whole genome shotgun (WGS) entry which is preliminary data.</text>
</comment>
<dbReference type="Gene3D" id="1.10.10.10">
    <property type="entry name" value="Winged helix-like DNA-binding domain superfamily/Winged helix DNA-binding domain"/>
    <property type="match status" value="1"/>
</dbReference>
<dbReference type="EMBL" id="QXWZ01000008">
    <property type="protein sequence ID" value="NBI78484.1"/>
    <property type="molecule type" value="Genomic_DNA"/>
</dbReference>
<reference evidence="1 2" key="1">
    <citation type="submission" date="2018-08" db="EMBL/GenBank/DDBJ databases">
        <title>Murine metabolic-syndrome-specific gut microbial biobank.</title>
        <authorList>
            <person name="Liu C."/>
        </authorList>
    </citation>
    <scope>NUCLEOTIDE SEQUENCE [LARGE SCALE GENOMIC DNA]</scope>
    <source>
        <strain evidence="1 2">X69</strain>
    </source>
</reference>
<protein>
    <submittedName>
        <fullName evidence="1">Helix-turn-helix domain-containing protein</fullName>
    </submittedName>
</protein>
<dbReference type="Proteomes" id="UP000446348">
    <property type="component" value="Unassembled WGS sequence"/>
</dbReference>
<dbReference type="Pfam" id="PF13730">
    <property type="entry name" value="HTH_36"/>
    <property type="match status" value="1"/>
</dbReference>
<dbReference type="OrthoDB" id="1850270at2"/>
<name>A0A845RFC6_9FIRM</name>
<proteinExistence type="predicted"/>
<accession>A0A845RFC6</accession>
<dbReference type="AlphaFoldDB" id="A0A845RFC6"/>
<gene>
    <name evidence="1" type="ORF">D3Z39_06315</name>
</gene>
<evidence type="ECO:0000313" key="1">
    <source>
        <dbReference type="EMBL" id="NBI78484.1"/>
    </source>
</evidence>
<organism evidence="1 2">
    <name type="scientific">Anaerotruncus colihominis</name>
    <dbReference type="NCBI Taxonomy" id="169435"/>
    <lineage>
        <taxon>Bacteria</taxon>
        <taxon>Bacillati</taxon>
        <taxon>Bacillota</taxon>
        <taxon>Clostridia</taxon>
        <taxon>Eubacteriales</taxon>
        <taxon>Oscillospiraceae</taxon>
        <taxon>Anaerotruncus</taxon>
    </lineage>
</organism>
<evidence type="ECO:0000313" key="2">
    <source>
        <dbReference type="Proteomes" id="UP000446348"/>
    </source>
</evidence>